<keyword evidence="1 6" id="KW-0963">Cytoplasm</keyword>
<dbReference type="InterPro" id="IPR007630">
    <property type="entry name" value="RNA_pol_sigma70_r4"/>
</dbReference>
<name>A0A1I1D753_BREAD</name>
<dbReference type="Pfam" id="PF04542">
    <property type="entry name" value="Sigma70_r2"/>
    <property type="match status" value="1"/>
</dbReference>
<proteinExistence type="inferred from homology"/>
<dbReference type="Gene3D" id="1.10.220.120">
    <property type="entry name" value="Sigma-70 factor, region 1.1"/>
    <property type="match status" value="1"/>
</dbReference>
<evidence type="ECO:0000256" key="6">
    <source>
        <dbReference type="HAMAP-Rule" id="MF_00963"/>
    </source>
</evidence>
<dbReference type="InterPro" id="IPR014284">
    <property type="entry name" value="RNA_pol_sigma-70_dom"/>
</dbReference>
<feature type="short sequence motif" description="Interaction with polymerase core subunit RpoC" evidence="6">
    <location>
        <begin position="352"/>
        <end position="355"/>
    </location>
</feature>
<comment type="subunit">
    <text evidence="6">Interacts transiently with the RNA polymerase catalytic core.</text>
</comment>
<protein>
    <recommendedName>
        <fullName evidence="6">RNA polymerase sigma factor SigA</fullName>
    </recommendedName>
</protein>
<dbReference type="GO" id="GO:0006352">
    <property type="term" value="P:DNA-templated transcription initiation"/>
    <property type="evidence" value="ECO:0007669"/>
    <property type="project" value="UniProtKB-UniRule"/>
</dbReference>
<dbReference type="PROSITE" id="PS00716">
    <property type="entry name" value="SIGMA70_2"/>
    <property type="match status" value="1"/>
</dbReference>
<feature type="DNA-binding region" description="H-T-H motif" evidence="6">
    <location>
        <begin position="522"/>
        <end position="541"/>
    </location>
</feature>
<dbReference type="InterPro" id="IPR007127">
    <property type="entry name" value="RNA_pol_sigma_70_r1_1"/>
</dbReference>
<dbReference type="GO" id="GO:0005737">
    <property type="term" value="C:cytoplasm"/>
    <property type="evidence" value="ECO:0007669"/>
    <property type="project" value="UniProtKB-SubCell"/>
</dbReference>
<dbReference type="CDD" id="cd06171">
    <property type="entry name" value="Sigma70_r4"/>
    <property type="match status" value="1"/>
</dbReference>
<dbReference type="PRINTS" id="PR00046">
    <property type="entry name" value="SIGMA70FCT"/>
</dbReference>
<dbReference type="Gene3D" id="1.10.10.10">
    <property type="entry name" value="Winged helix-like DNA-binding domain superfamily/Winged helix DNA-binding domain"/>
    <property type="match status" value="2"/>
</dbReference>
<reference evidence="10" key="1">
    <citation type="submission" date="2016-10" db="EMBL/GenBank/DDBJ databases">
        <authorList>
            <person name="Varghese N."/>
            <person name="Submissions S."/>
        </authorList>
    </citation>
    <scope>NUCLEOTIDE SEQUENCE [LARGE SCALE GENOMIC DNA]</scope>
    <source>
        <strain evidence="10">ATCC 43811</strain>
    </source>
</reference>
<evidence type="ECO:0000313" key="9">
    <source>
        <dbReference type="EMBL" id="SFB70166.1"/>
    </source>
</evidence>
<dbReference type="Pfam" id="PF04539">
    <property type="entry name" value="Sigma70_r3"/>
    <property type="match status" value="1"/>
</dbReference>
<dbReference type="HAMAP" id="MF_00963">
    <property type="entry name" value="Sigma70_RpoD_SigA"/>
    <property type="match status" value="1"/>
</dbReference>
<evidence type="ECO:0000256" key="4">
    <source>
        <dbReference type="ARBA" id="ARBA00023125"/>
    </source>
</evidence>
<dbReference type="STRING" id="34097.SAMN02745150_00332"/>
<keyword evidence="10" id="KW-1185">Reference proteome</keyword>
<feature type="domain" description="RNA polymerase sigma-70" evidence="8">
    <location>
        <begin position="521"/>
        <end position="547"/>
    </location>
</feature>
<keyword evidence="5 6" id="KW-0804">Transcription</keyword>
<dbReference type="NCBIfam" id="TIGR02393">
    <property type="entry name" value="RpoD_Cterm"/>
    <property type="match status" value="1"/>
</dbReference>
<dbReference type="GO" id="GO:0003677">
    <property type="term" value="F:DNA binding"/>
    <property type="evidence" value="ECO:0007669"/>
    <property type="project" value="UniProtKB-UniRule"/>
</dbReference>
<dbReference type="Pfam" id="PF04545">
    <property type="entry name" value="Sigma70_r4"/>
    <property type="match status" value="1"/>
</dbReference>
<dbReference type="InterPro" id="IPR012760">
    <property type="entry name" value="RNA_pol_sigma_RpoD_C"/>
</dbReference>
<dbReference type="SUPFAM" id="SSF88659">
    <property type="entry name" value="Sigma3 and sigma4 domains of RNA polymerase sigma factors"/>
    <property type="match status" value="2"/>
</dbReference>
<dbReference type="InterPro" id="IPR028630">
    <property type="entry name" value="Sigma70_RpoD"/>
</dbReference>
<feature type="region of interest" description="Sigma-70 factor domain-2" evidence="6">
    <location>
        <begin position="328"/>
        <end position="398"/>
    </location>
</feature>
<dbReference type="EMBL" id="FOKY01000001">
    <property type="protein sequence ID" value="SFB70166.1"/>
    <property type="molecule type" value="Genomic_DNA"/>
</dbReference>
<feature type="domain" description="RNA polymerase sigma-70" evidence="7">
    <location>
        <begin position="352"/>
        <end position="365"/>
    </location>
</feature>
<evidence type="ECO:0000256" key="1">
    <source>
        <dbReference type="ARBA" id="ARBA00022490"/>
    </source>
</evidence>
<dbReference type="Gene3D" id="1.10.601.10">
    <property type="entry name" value="RNA Polymerase Primary Sigma Factor"/>
    <property type="match status" value="1"/>
</dbReference>
<sequence length="561" mass="65340">MFDELLENPEINGLLKHAKELKTISYEEILEKLPESIITNPEQIELLVKMMEENGITVIDSSDLDKEFDDAFLENVLIESDDDQNDNPLRIYLKKIGRVQLLSHSEEVEIATHIETGQSLIDEIVFESGFLIAEIQSVAQDILEGQGKLYHFFNLPKIYNINSKERKERLRVIKKIADTLNEFFEECTEIEQALDENPSLKEIKHSRQQIRFKRKQFVKQISEIDLNHRLKDTAAENLLRMTKKIDDIFNYFHKAEEINSCSINDILKMAEKQPDNDQATTLGNLISKKQKELKFIENIFQADAQEALDWAHSVRQARFVVDEYKKLLVQANLRLVVSIAKRYMNRGVHLFDLIQEGNIGLIRAVEKFEYKKGYKFSTYATWWIRQSITRAISEQSRTIRIPIHMIEQINKVKKLENSITQELGRIPTAEEIGEILDMPASKIRQIKSVANDPVSLETPVGRDEDSSLGDFIEDVKITSPVNATMSNMLREKLKEIIDCLPIREQRVLKMRFGLEDGYIHTLEEVGYLFQVTRERIRQIESKALRKLQNPNRMREFLDFID</sequence>
<dbReference type="InterPro" id="IPR007627">
    <property type="entry name" value="RNA_pol_sigma70_r2"/>
</dbReference>
<evidence type="ECO:0000259" key="8">
    <source>
        <dbReference type="PROSITE" id="PS00716"/>
    </source>
</evidence>
<feature type="region of interest" description="Sigma-70 factor domain-3" evidence="6">
    <location>
        <begin position="407"/>
        <end position="483"/>
    </location>
</feature>
<dbReference type="Pfam" id="PF00140">
    <property type="entry name" value="Sigma70_r1_2"/>
    <property type="match status" value="1"/>
</dbReference>
<dbReference type="InterPro" id="IPR050239">
    <property type="entry name" value="Sigma-70_RNA_pol_init_factors"/>
</dbReference>
<keyword evidence="2 6" id="KW-0805">Transcription regulation</keyword>
<evidence type="ECO:0000256" key="5">
    <source>
        <dbReference type="ARBA" id="ARBA00023163"/>
    </source>
</evidence>
<dbReference type="InterPro" id="IPR007624">
    <property type="entry name" value="RNA_pol_sigma70_r3"/>
</dbReference>
<evidence type="ECO:0000313" key="10">
    <source>
        <dbReference type="Proteomes" id="UP000240042"/>
    </source>
</evidence>
<dbReference type="NCBIfam" id="TIGR02937">
    <property type="entry name" value="sigma70-ECF"/>
    <property type="match status" value="1"/>
</dbReference>
<accession>A0A1I1D753</accession>
<evidence type="ECO:0000256" key="2">
    <source>
        <dbReference type="ARBA" id="ARBA00023015"/>
    </source>
</evidence>
<dbReference type="SUPFAM" id="SSF88946">
    <property type="entry name" value="Sigma2 domain of RNA polymerase sigma factors"/>
    <property type="match status" value="1"/>
</dbReference>
<dbReference type="PANTHER" id="PTHR30603:SF60">
    <property type="entry name" value="RNA POLYMERASE SIGMA FACTOR RPOD"/>
    <property type="match status" value="1"/>
</dbReference>
<dbReference type="InterPro" id="IPR009042">
    <property type="entry name" value="RNA_pol_sigma70_r1_2"/>
</dbReference>
<dbReference type="PROSITE" id="PS00715">
    <property type="entry name" value="SIGMA70_1"/>
    <property type="match status" value="1"/>
</dbReference>
<comment type="subcellular location">
    <subcellularLocation>
        <location evidence="6">Cytoplasm</location>
    </subcellularLocation>
</comment>
<dbReference type="AlphaFoldDB" id="A0A1I1D753"/>
<dbReference type="Pfam" id="PF03979">
    <property type="entry name" value="Sigma70_r1_1"/>
    <property type="match status" value="1"/>
</dbReference>
<dbReference type="FunFam" id="1.10.601.10:FF:000001">
    <property type="entry name" value="RNA polymerase sigma factor SigA"/>
    <property type="match status" value="1"/>
</dbReference>
<dbReference type="PANTHER" id="PTHR30603">
    <property type="entry name" value="RNA POLYMERASE SIGMA FACTOR RPO"/>
    <property type="match status" value="1"/>
</dbReference>
<dbReference type="Proteomes" id="UP000240042">
    <property type="component" value="Unassembled WGS sequence"/>
</dbReference>
<dbReference type="InterPro" id="IPR036388">
    <property type="entry name" value="WH-like_DNA-bd_sf"/>
</dbReference>
<comment type="similarity">
    <text evidence="6">Belongs to the sigma-70 factor family. RpoD/SigA subfamily.</text>
</comment>
<gene>
    <name evidence="6" type="primary">sigA</name>
    <name evidence="9" type="ORF">SAMN02745150_00332</name>
</gene>
<dbReference type="InterPro" id="IPR013324">
    <property type="entry name" value="RNA_pol_sigma_r3/r4-like"/>
</dbReference>
<dbReference type="InterPro" id="IPR000943">
    <property type="entry name" value="RNA_pol_sigma70"/>
</dbReference>
<dbReference type="InterPro" id="IPR013325">
    <property type="entry name" value="RNA_pol_sigma_r2"/>
</dbReference>
<evidence type="ECO:0000259" key="7">
    <source>
        <dbReference type="PROSITE" id="PS00715"/>
    </source>
</evidence>
<keyword evidence="3 6" id="KW-0731">Sigma factor</keyword>
<organism evidence="9 10">
    <name type="scientific">Brevinema andersonii</name>
    <dbReference type="NCBI Taxonomy" id="34097"/>
    <lineage>
        <taxon>Bacteria</taxon>
        <taxon>Pseudomonadati</taxon>
        <taxon>Spirochaetota</taxon>
        <taxon>Spirochaetia</taxon>
        <taxon>Brevinematales</taxon>
        <taxon>Brevinemataceae</taxon>
        <taxon>Brevinema</taxon>
    </lineage>
</organism>
<comment type="function">
    <text evidence="6">Sigma factors are initiation factors that promote the attachment of RNA polymerase to specific initiation sites and are then released. This sigma factor is the primary sigma factor during exponential growth.</text>
</comment>
<dbReference type="RefSeq" id="WP_092317722.1">
    <property type="nucleotide sequence ID" value="NZ_FOKY01000001.1"/>
</dbReference>
<feature type="region of interest" description="Sigma-70 factor domain-4" evidence="6">
    <location>
        <begin position="496"/>
        <end position="549"/>
    </location>
</feature>
<dbReference type="InterPro" id="IPR042189">
    <property type="entry name" value="RNA_pol_sigma_70_r1_1_sf"/>
</dbReference>
<evidence type="ECO:0000256" key="3">
    <source>
        <dbReference type="ARBA" id="ARBA00023082"/>
    </source>
</evidence>
<keyword evidence="4 6" id="KW-0238">DNA-binding</keyword>
<dbReference type="GO" id="GO:0016987">
    <property type="term" value="F:sigma factor activity"/>
    <property type="evidence" value="ECO:0007669"/>
    <property type="project" value="UniProtKB-UniRule"/>
</dbReference>
<dbReference type="OrthoDB" id="9809557at2"/>